<dbReference type="EMBL" id="QRIN01000009">
    <property type="protein sequence ID" value="RHG68122.1"/>
    <property type="molecule type" value="Genomic_DNA"/>
</dbReference>
<evidence type="ECO:0000313" key="1">
    <source>
        <dbReference type="EMBL" id="RHG68122.1"/>
    </source>
</evidence>
<accession>A0A3R6EP98</accession>
<dbReference type="RefSeq" id="WP_118200335.1">
    <property type="nucleotide sequence ID" value="NZ_QRIE01000080.1"/>
</dbReference>
<name>A0A3R6EP98_9BACT</name>
<protein>
    <submittedName>
        <fullName evidence="1">Uncharacterized protein</fullName>
    </submittedName>
</protein>
<dbReference type="AlphaFoldDB" id="A0A3R6EP98"/>
<proteinExistence type="predicted"/>
<gene>
    <name evidence="1" type="ORF">DW250_03385</name>
</gene>
<sequence>MGKITISQKGSRTIYRVNRRIVCYRDGHKYCVGKPSSGSTNIEFDALSENIAHERCIEICERRIYADMKYQNPVAYNAHKVLNALA</sequence>
<dbReference type="Proteomes" id="UP000286501">
    <property type="component" value="Unassembled WGS sequence"/>
</dbReference>
<reference evidence="1 2" key="1">
    <citation type="submission" date="2018-08" db="EMBL/GenBank/DDBJ databases">
        <title>A genome reference for cultivated species of the human gut microbiota.</title>
        <authorList>
            <person name="Zou Y."/>
            <person name="Xue W."/>
            <person name="Luo G."/>
        </authorList>
    </citation>
    <scope>NUCLEOTIDE SEQUENCE [LARGE SCALE GENOMIC DNA]</scope>
    <source>
        <strain evidence="1 2">AM22-1</strain>
    </source>
</reference>
<comment type="caution">
    <text evidence="1">The sequence shown here is derived from an EMBL/GenBank/DDBJ whole genome shotgun (WGS) entry which is preliminary data.</text>
</comment>
<evidence type="ECO:0000313" key="2">
    <source>
        <dbReference type="Proteomes" id="UP000286501"/>
    </source>
</evidence>
<organism evidence="1 2">
    <name type="scientific">Segatella copri</name>
    <dbReference type="NCBI Taxonomy" id="165179"/>
    <lineage>
        <taxon>Bacteria</taxon>
        <taxon>Pseudomonadati</taxon>
        <taxon>Bacteroidota</taxon>
        <taxon>Bacteroidia</taxon>
        <taxon>Bacteroidales</taxon>
        <taxon>Prevotellaceae</taxon>
        <taxon>Segatella</taxon>
    </lineage>
</organism>